<keyword evidence="2" id="KW-1185">Reference proteome</keyword>
<name>D5ER73_CORAD</name>
<dbReference type="STRING" id="583355.Caka_2904"/>
<proteinExistence type="predicted"/>
<dbReference type="EMBL" id="CP001998">
    <property type="protein sequence ID" value="ADE55917.1"/>
    <property type="molecule type" value="Genomic_DNA"/>
</dbReference>
<organism evidence="1 2">
    <name type="scientific">Coraliomargarita akajimensis (strain DSM 45221 / IAM 15411 / JCM 23193 / KCTC 12865 / 04OKA010-24)</name>
    <dbReference type="NCBI Taxonomy" id="583355"/>
    <lineage>
        <taxon>Bacteria</taxon>
        <taxon>Pseudomonadati</taxon>
        <taxon>Verrucomicrobiota</taxon>
        <taxon>Opitutia</taxon>
        <taxon>Puniceicoccales</taxon>
        <taxon>Coraliomargaritaceae</taxon>
        <taxon>Coraliomargarita</taxon>
    </lineage>
</organism>
<evidence type="ECO:0000313" key="2">
    <source>
        <dbReference type="Proteomes" id="UP000000925"/>
    </source>
</evidence>
<evidence type="ECO:0000313" key="1">
    <source>
        <dbReference type="EMBL" id="ADE55917.1"/>
    </source>
</evidence>
<sequence length="213" mass="23811">MNISILLATALLISTSKNQNTQNVYIDTINLGFAAPKEYVDKTNLVLGPKIERLKPPKPILGIFEASSRSVHYVGQSEKTITVVIERTLVSRKRIRDLTEADLSTISTSIQKKHSILGESKDKAMIEPFVMDHDGKKVLMYGCIYQSKNTAISTEEPPSYLEIMAFFYNTENTLVEVSSITDHVSDVSLSEMQSIIGSIKLNQKQNQTVRDND</sequence>
<dbReference type="HOGENOM" id="CLU_1292596_0_0_0"/>
<dbReference type="KEGG" id="caa:Caka_2904"/>
<reference evidence="1 2" key="1">
    <citation type="journal article" date="2010" name="Stand. Genomic Sci.">
        <title>Complete genome sequence of Coraliomargarita akajimensis type strain (04OKA010-24).</title>
        <authorList>
            <person name="Mavromatis K."/>
            <person name="Abt B."/>
            <person name="Brambilla E."/>
            <person name="Lapidus A."/>
            <person name="Copeland A."/>
            <person name="Deshpande S."/>
            <person name="Nolan M."/>
            <person name="Lucas S."/>
            <person name="Tice H."/>
            <person name="Cheng J.F."/>
            <person name="Han C."/>
            <person name="Detter J.C."/>
            <person name="Woyke T."/>
            <person name="Goodwin L."/>
            <person name="Pitluck S."/>
            <person name="Held B."/>
            <person name="Brettin T."/>
            <person name="Tapia R."/>
            <person name="Ivanova N."/>
            <person name="Mikhailova N."/>
            <person name="Pati A."/>
            <person name="Liolios K."/>
            <person name="Chen A."/>
            <person name="Palaniappan K."/>
            <person name="Land M."/>
            <person name="Hauser L."/>
            <person name="Chang Y.J."/>
            <person name="Jeffries C.D."/>
            <person name="Rohde M."/>
            <person name="Goker M."/>
            <person name="Bristow J."/>
            <person name="Eisen J.A."/>
            <person name="Markowitz V."/>
            <person name="Hugenholtz P."/>
            <person name="Klenk H.P."/>
            <person name="Kyrpides N.C."/>
        </authorList>
    </citation>
    <scope>NUCLEOTIDE SEQUENCE [LARGE SCALE GENOMIC DNA]</scope>
    <source>
        <strain evidence="2">DSM 45221 / IAM 15411 / JCM 23193 / KCTC 12865</strain>
    </source>
</reference>
<accession>D5ER73</accession>
<dbReference type="RefSeq" id="WP_013044638.1">
    <property type="nucleotide sequence ID" value="NC_014008.1"/>
</dbReference>
<dbReference type="Proteomes" id="UP000000925">
    <property type="component" value="Chromosome"/>
</dbReference>
<gene>
    <name evidence="1" type="ordered locus">Caka_2904</name>
</gene>
<protein>
    <submittedName>
        <fullName evidence="1">Uncharacterized protein</fullName>
    </submittedName>
</protein>
<dbReference type="AlphaFoldDB" id="D5ER73"/>